<keyword evidence="7" id="KW-0479">Metal-binding</keyword>
<dbReference type="GO" id="GO:0016020">
    <property type="term" value="C:membrane"/>
    <property type="evidence" value="ECO:0007669"/>
    <property type="project" value="UniProtKB-SubCell"/>
</dbReference>
<evidence type="ECO:0000256" key="6">
    <source>
        <dbReference type="ARBA" id="ARBA00022692"/>
    </source>
</evidence>
<dbReference type="FunFam" id="3.30.40.10:FF:000285">
    <property type="entry name" value="RING-H2 finger protein ATL43"/>
    <property type="match status" value="1"/>
</dbReference>
<dbReference type="InterPro" id="IPR001841">
    <property type="entry name" value="Znf_RING"/>
</dbReference>
<organism evidence="18 19">
    <name type="scientific">Phtheirospermum japonicum</name>
    <dbReference type="NCBI Taxonomy" id="374723"/>
    <lineage>
        <taxon>Eukaryota</taxon>
        <taxon>Viridiplantae</taxon>
        <taxon>Streptophyta</taxon>
        <taxon>Embryophyta</taxon>
        <taxon>Tracheophyta</taxon>
        <taxon>Spermatophyta</taxon>
        <taxon>Magnoliopsida</taxon>
        <taxon>eudicotyledons</taxon>
        <taxon>Gunneridae</taxon>
        <taxon>Pentapetalae</taxon>
        <taxon>asterids</taxon>
        <taxon>lamiids</taxon>
        <taxon>Lamiales</taxon>
        <taxon>Orobanchaceae</taxon>
        <taxon>Orobanchaceae incertae sedis</taxon>
        <taxon>Phtheirospermum</taxon>
    </lineage>
</organism>
<accession>A0A830BMT2</accession>
<name>A0A830BMT2_9LAMI</name>
<evidence type="ECO:0000256" key="16">
    <source>
        <dbReference type="SAM" id="Phobius"/>
    </source>
</evidence>
<comment type="similarity">
    <text evidence="14">Belongs to the RING-type zinc finger family. ATL subfamily.</text>
</comment>
<keyword evidence="12 16" id="KW-1133">Transmembrane helix</keyword>
<dbReference type="EMBL" id="BMAC01000108">
    <property type="protein sequence ID" value="GFP85553.1"/>
    <property type="molecule type" value="Genomic_DNA"/>
</dbReference>
<dbReference type="PANTHER" id="PTHR46539:SF1">
    <property type="entry name" value="E3 UBIQUITIN-PROTEIN LIGASE ATL42"/>
    <property type="match status" value="1"/>
</dbReference>
<dbReference type="EC" id="2.3.2.27" evidence="4"/>
<dbReference type="AlphaFoldDB" id="A0A830BMT2"/>
<evidence type="ECO:0000256" key="13">
    <source>
        <dbReference type="ARBA" id="ARBA00023136"/>
    </source>
</evidence>
<dbReference type="Pfam" id="PF13639">
    <property type="entry name" value="zf-RING_2"/>
    <property type="match status" value="1"/>
</dbReference>
<dbReference type="PANTHER" id="PTHR46539">
    <property type="entry name" value="E3 UBIQUITIN-PROTEIN LIGASE ATL42"/>
    <property type="match status" value="1"/>
</dbReference>
<evidence type="ECO:0000256" key="9">
    <source>
        <dbReference type="ARBA" id="ARBA00022771"/>
    </source>
</evidence>
<evidence type="ECO:0000256" key="14">
    <source>
        <dbReference type="ARBA" id="ARBA00024209"/>
    </source>
</evidence>
<keyword evidence="11" id="KW-0862">Zinc</keyword>
<evidence type="ECO:0000256" key="10">
    <source>
        <dbReference type="ARBA" id="ARBA00022786"/>
    </source>
</evidence>
<evidence type="ECO:0000256" key="5">
    <source>
        <dbReference type="ARBA" id="ARBA00022679"/>
    </source>
</evidence>
<feature type="transmembrane region" description="Helical" evidence="16">
    <location>
        <begin position="58"/>
        <end position="79"/>
    </location>
</feature>
<proteinExistence type="inferred from homology"/>
<sequence length="438" mass="50037">MNHLIITQHTVSSFVLLQFNFFLMGDDVKAQTLSDSTESGIPSQPHDSSLTNNFQPSLAVVIGMLAVMFSLTFILLLYAKFCHRASSFRNMTSHQIQDGLVRIQMPSSGVDKTVVESLPFFRFSSLKGSKEGLDCSVCLAKFLDVEILRLLPKCKHAFHMDCIDQWLEKHSTCPLCRRKVSADDLSQLPCSSSFRFLSNTQSELRDQESNMELYVEREESRHYGSLRFCIGSSFRKIQREDEFPIQQSMDSDGVPLHHKFNHRINVVSDVVLKNRWSDVTSSDLMFLNSELLSDVSGARFSSRGIRENTNDEMMMNSIKAELKRKGEFESKLREINSLELTKTSTSCSEQEILGGFKSKALNSCSDKRSMSEITLHPRLITELRDNNKNNSLSLASNSVKEERIRKLWLPIARKTAQWFANREQDLHRPNDYASYQIS</sequence>
<evidence type="ECO:0000256" key="4">
    <source>
        <dbReference type="ARBA" id="ARBA00012483"/>
    </source>
</evidence>
<dbReference type="Proteomes" id="UP000653305">
    <property type="component" value="Unassembled WGS sequence"/>
</dbReference>
<keyword evidence="6 16" id="KW-0812">Transmembrane</keyword>
<keyword evidence="19" id="KW-1185">Reference proteome</keyword>
<evidence type="ECO:0000313" key="18">
    <source>
        <dbReference type="EMBL" id="GFP85553.1"/>
    </source>
</evidence>
<dbReference type="SUPFAM" id="SSF57850">
    <property type="entry name" value="RING/U-box"/>
    <property type="match status" value="1"/>
</dbReference>
<protein>
    <recommendedName>
        <fullName evidence="4">RING-type E3 ubiquitin transferase</fullName>
        <ecNumber evidence="4">2.3.2.27</ecNumber>
    </recommendedName>
</protein>
<dbReference type="InterPro" id="IPR013083">
    <property type="entry name" value="Znf_RING/FYVE/PHD"/>
</dbReference>
<dbReference type="SMART" id="SM00184">
    <property type="entry name" value="RING"/>
    <property type="match status" value="1"/>
</dbReference>
<evidence type="ECO:0000256" key="11">
    <source>
        <dbReference type="ARBA" id="ARBA00022833"/>
    </source>
</evidence>
<feature type="domain" description="RING-type" evidence="17">
    <location>
        <begin position="135"/>
        <end position="177"/>
    </location>
</feature>
<gene>
    <name evidence="18" type="ORF">PHJA_000699000</name>
</gene>
<keyword evidence="10" id="KW-0833">Ubl conjugation pathway</keyword>
<evidence type="ECO:0000256" key="1">
    <source>
        <dbReference type="ARBA" id="ARBA00000900"/>
    </source>
</evidence>
<dbReference type="SMART" id="SM01197">
    <property type="entry name" value="FANCL_C"/>
    <property type="match status" value="1"/>
</dbReference>
<comment type="catalytic activity">
    <reaction evidence="1">
        <text>S-ubiquitinyl-[E2 ubiquitin-conjugating enzyme]-L-cysteine + [acceptor protein]-L-lysine = [E2 ubiquitin-conjugating enzyme]-L-cysteine + N(6)-ubiquitinyl-[acceptor protein]-L-lysine.</text>
        <dbReference type="EC" id="2.3.2.27"/>
    </reaction>
</comment>
<comment type="subcellular location">
    <subcellularLocation>
        <location evidence="2">Membrane</location>
        <topology evidence="2">Single-pass membrane protein</topology>
    </subcellularLocation>
</comment>
<evidence type="ECO:0000256" key="2">
    <source>
        <dbReference type="ARBA" id="ARBA00004167"/>
    </source>
</evidence>
<evidence type="ECO:0000313" key="19">
    <source>
        <dbReference type="Proteomes" id="UP000653305"/>
    </source>
</evidence>
<comment type="caution">
    <text evidence="18">The sequence shown here is derived from an EMBL/GenBank/DDBJ whole genome shotgun (WGS) entry which is preliminary data.</text>
</comment>
<dbReference type="Gene3D" id="3.30.40.10">
    <property type="entry name" value="Zinc/RING finger domain, C3HC4 (zinc finger)"/>
    <property type="match status" value="1"/>
</dbReference>
<evidence type="ECO:0000259" key="17">
    <source>
        <dbReference type="PROSITE" id="PS50089"/>
    </source>
</evidence>
<evidence type="ECO:0000256" key="8">
    <source>
        <dbReference type="ARBA" id="ARBA00022729"/>
    </source>
</evidence>
<comment type="pathway">
    <text evidence="3">Protein modification; protein ubiquitination.</text>
</comment>
<evidence type="ECO:0000256" key="12">
    <source>
        <dbReference type="ARBA" id="ARBA00022989"/>
    </source>
</evidence>
<evidence type="ECO:0000256" key="3">
    <source>
        <dbReference type="ARBA" id="ARBA00004906"/>
    </source>
</evidence>
<evidence type="ECO:0000256" key="7">
    <source>
        <dbReference type="ARBA" id="ARBA00022723"/>
    </source>
</evidence>
<evidence type="ECO:0000256" key="15">
    <source>
        <dbReference type="PROSITE-ProRule" id="PRU00175"/>
    </source>
</evidence>
<dbReference type="GO" id="GO:0061630">
    <property type="term" value="F:ubiquitin protein ligase activity"/>
    <property type="evidence" value="ECO:0007669"/>
    <property type="project" value="UniProtKB-EC"/>
</dbReference>
<keyword evidence="5" id="KW-0808">Transferase</keyword>
<dbReference type="OrthoDB" id="8062037at2759"/>
<keyword evidence="8" id="KW-0732">Signal</keyword>
<dbReference type="PROSITE" id="PS50089">
    <property type="entry name" value="ZF_RING_2"/>
    <property type="match status" value="1"/>
</dbReference>
<keyword evidence="13 16" id="KW-0472">Membrane</keyword>
<keyword evidence="9 15" id="KW-0863">Zinc-finger</keyword>
<dbReference type="CDD" id="cd16461">
    <property type="entry name" value="RING-H2_EL5-like"/>
    <property type="match status" value="1"/>
</dbReference>
<reference evidence="18" key="1">
    <citation type="submission" date="2020-07" db="EMBL/GenBank/DDBJ databases">
        <title>Ethylene signaling mediates host invasion by parasitic plants.</title>
        <authorList>
            <person name="Yoshida S."/>
        </authorList>
    </citation>
    <scope>NUCLEOTIDE SEQUENCE</scope>
    <source>
        <strain evidence="18">Okayama</strain>
    </source>
</reference>
<dbReference type="GO" id="GO:0008270">
    <property type="term" value="F:zinc ion binding"/>
    <property type="evidence" value="ECO:0007669"/>
    <property type="project" value="UniProtKB-KW"/>
</dbReference>